<dbReference type="RefSeq" id="XP_002953233.1">
    <property type="nucleotide sequence ID" value="XM_002953187.1"/>
</dbReference>
<dbReference type="InParanoid" id="D8U3J4"/>
<gene>
    <name evidence="4" type="ORF">VOLCADRAFT_93963</name>
</gene>
<evidence type="ECO:0000256" key="2">
    <source>
        <dbReference type="SAM" id="MobiDB-lite"/>
    </source>
</evidence>
<dbReference type="OrthoDB" id="548093at2759"/>
<evidence type="ECO:0000313" key="5">
    <source>
        <dbReference type="Proteomes" id="UP000001058"/>
    </source>
</evidence>
<protein>
    <recommendedName>
        <fullName evidence="3">K Homology domain-containing protein</fullName>
    </recommendedName>
</protein>
<dbReference type="Pfam" id="PF00013">
    <property type="entry name" value="KH_1"/>
    <property type="match status" value="1"/>
</dbReference>
<dbReference type="GeneID" id="9622176"/>
<keyword evidence="5" id="KW-1185">Reference proteome</keyword>
<proteinExistence type="predicted"/>
<dbReference type="CDD" id="cd00105">
    <property type="entry name" value="KH-I"/>
    <property type="match status" value="1"/>
</dbReference>
<evidence type="ECO:0000259" key="3">
    <source>
        <dbReference type="Pfam" id="PF00013"/>
    </source>
</evidence>
<reference evidence="4 5" key="1">
    <citation type="journal article" date="2010" name="Science">
        <title>Genomic analysis of organismal complexity in the multicellular green alga Volvox carteri.</title>
        <authorList>
            <person name="Prochnik S.E."/>
            <person name="Umen J."/>
            <person name="Nedelcu A.M."/>
            <person name="Hallmann A."/>
            <person name="Miller S.M."/>
            <person name="Nishii I."/>
            <person name="Ferris P."/>
            <person name="Kuo A."/>
            <person name="Mitros T."/>
            <person name="Fritz-Laylin L.K."/>
            <person name="Hellsten U."/>
            <person name="Chapman J."/>
            <person name="Simakov O."/>
            <person name="Rensing S.A."/>
            <person name="Terry A."/>
            <person name="Pangilinan J."/>
            <person name="Kapitonov V."/>
            <person name="Jurka J."/>
            <person name="Salamov A."/>
            <person name="Shapiro H."/>
            <person name="Schmutz J."/>
            <person name="Grimwood J."/>
            <person name="Lindquist E."/>
            <person name="Lucas S."/>
            <person name="Grigoriev I.V."/>
            <person name="Schmitt R."/>
            <person name="Kirk D."/>
            <person name="Rokhsar D.S."/>
        </authorList>
    </citation>
    <scope>NUCLEOTIDE SEQUENCE [LARGE SCALE GENOMIC DNA]</scope>
    <source>
        <strain evidence="5">f. Nagariensis / Eve</strain>
    </source>
</reference>
<dbReference type="KEGG" id="vcn:VOLCADRAFT_93963"/>
<name>D8U3J4_VOLCA</name>
<sequence length="418" mass="45259">MAYRETVELCGAIPAGAVIGKKACNVKWISQQSGGARLIVNAEEDNVVVSARSRGAVDAAVRLLRAQIEANKRLGTYGSWVFAPALPMGIPCEWTMYCWRATSGPTRGSVFFLQESGTGGTGRINTGAFYTGAMYTAATGLDNGVLAATLEDAALKAARKTPRFDVLKMRFNLGKQYFYNLDGLAKMQNLTLDDIKGLKNSPSKSNSVFSNYVPASTVPRVTSWLTDVLGFSLTDTKTTATLHVIDAELNVQYTVALTLPYEDEDEEAGCYMVKLQGGRREGLDLRMKLLGQRRELEDRASGRPLRLKLSVVEVEENTGGKHTEITGTVPELDSQLAQLLQEAPEGSGSGSDVDSECEPAGTRSAAAETYKHTSRDVTCDVLGGREGGKMPAVSMMMMSVMHTQTQKNQHAHCHRKTA</sequence>
<dbReference type="InterPro" id="IPR004088">
    <property type="entry name" value="KH_dom_type_1"/>
</dbReference>
<keyword evidence="1" id="KW-0694">RNA-binding</keyword>
<dbReference type="PROSITE" id="PS50084">
    <property type="entry name" value="KH_TYPE_1"/>
    <property type="match status" value="1"/>
</dbReference>
<feature type="domain" description="K Homology" evidence="3">
    <location>
        <begin position="15"/>
        <end position="65"/>
    </location>
</feature>
<dbReference type="GO" id="GO:0003723">
    <property type="term" value="F:RNA binding"/>
    <property type="evidence" value="ECO:0007669"/>
    <property type="project" value="UniProtKB-UniRule"/>
</dbReference>
<dbReference type="EMBL" id="GL378355">
    <property type="protein sequence ID" value="EFJ45832.1"/>
    <property type="molecule type" value="Genomic_DNA"/>
</dbReference>
<accession>D8U3J4</accession>
<evidence type="ECO:0000313" key="4">
    <source>
        <dbReference type="EMBL" id="EFJ45832.1"/>
    </source>
</evidence>
<evidence type="ECO:0000256" key="1">
    <source>
        <dbReference type="PROSITE-ProRule" id="PRU00117"/>
    </source>
</evidence>
<organism evidence="5">
    <name type="scientific">Volvox carteri f. nagariensis</name>
    <dbReference type="NCBI Taxonomy" id="3068"/>
    <lineage>
        <taxon>Eukaryota</taxon>
        <taxon>Viridiplantae</taxon>
        <taxon>Chlorophyta</taxon>
        <taxon>core chlorophytes</taxon>
        <taxon>Chlorophyceae</taxon>
        <taxon>CS clade</taxon>
        <taxon>Chlamydomonadales</taxon>
        <taxon>Volvocaceae</taxon>
        <taxon>Volvox</taxon>
    </lineage>
</organism>
<dbReference type="Proteomes" id="UP000001058">
    <property type="component" value="Unassembled WGS sequence"/>
</dbReference>
<dbReference type="AlphaFoldDB" id="D8U3J4"/>
<feature type="region of interest" description="Disordered" evidence="2">
    <location>
        <begin position="342"/>
        <end position="370"/>
    </location>
</feature>